<dbReference type="GO" id="GO:0046872">
    <property type="term" value="F:metal ion binding"/>
    <property type="evidence" value="ECO:0007669"/>
    <property type="project" value="UniProtKB-KW"/>
</dbReference>
<accession>A0A1I4RBV5</accession>
<dbReference type="STRING" id="39841.SAMN05660836_00536"/>
<keyword evidence="5" id="KW-0274">FAD</keyword>
<organism evidence="10 11">
    <name type="scientific">Thermodesulforhabdus norvegica</name>
    <dbReference type="NCBI Taxonomy" id="39841"/>
    <lineage>
        <taxon>Bacteria</taxon>
        <taxon>Pseudomonadati</taxon>
        <taxon>Thermodesulfobacteriota</taxon>
        <taxon>Syntrophobacteria</taxon>
        <taxon>Syntrophobacterales</taxon>
        <taxon>Thermodesulforhabdaceae</taxon>
        <taxon>Thermodesulforhabdus</taxon>
    </lineage>
</organism>
<evidence type="ECO:0000256" key="4">
    <source>
        <dbReference type="ARBA" id="ARBA00022723"/>
    </source>
</evidence>
<evidence type="ECO:0000256" key="7">
    <source>
        <dbReference type="ARBA" id="ARBA00023004"/>
    </source>
</evidence>
<keyword evidence="7" id="KW-0408">Iron</keyword>
<evidence type="ECO:0000259" key="9">
    <source>
        <dbReference type="PROSITE" id="PS51384"/>
    </source>
</evidence>
<dbReference type="InterPro" id="IPR039261">
    <property type="entry name" value="FNR_nucleotide-bd"/>
</dbReference>
<keyword evidence="6" id="KW-0560">Oxidoreductase</keyword>
<dbReference type="GO" id="GO:0016491">
    <property type="term" value="F:oxidoreductase activity"/>
    <property type="evidence" value="ECO:0007669"/>
    <property type="project" value="UniProtKB-KW"/>
</dbReference>
<comment type="cofactor">
    <cofactor evidence="1">
        <name>FAD</name>
        <dbReference type="ChEBI" id="CHEBI:57692"/>
    </cofactor>
</comment>
<dbReference type="RefSeq" id="WP_093393267.1">
    <property type="nucleotide sequence ID" value="NZ_FOUU01000001.1"/>
</dbReference>
<evidence type="ECO:0000313" key="10">
    <source>
        <dbReference type="EMBL" id="SFM49784.1"/>
    </source>
</evidence>
<evidence type="ECO:0000313" key="11">
    <source>
        <dbReference type="Proteomes" id="UP000199611"/>
    </source>
</evidence>
<evidence type="ECO:0000256" key="2">
    <source>
        <dbReference type="ARBA" id="ARBA00022630"/>
    </source>
</evidence>
<evidence type="ECO:0000256" key="5">
    <source>
        <dbReference type="ARBA" id="ARBA00022827"/>
    </source>
</evidence>
<keyword evidence="3" id="KW-0001">2Fe-2S</keyword>
<gene>
    <name evidence="10" type="ORF">SAMN05660836_00536</name>
</gene>
<dbReference type="GO" id="GO:0051537">
    <property type="term" value="F:2 iron, 2 sulfur cluster binding"/>
    <property type="evidence" value="ECO:0007669"/>
    <property type="project" value="UniProtKB-KW"/>
</dbReference>
<dbReference type="InterPro" id="IPR001433">
    <property type="entry name" value="OxRdtase_FAD/NAD-bd"/>
</dbReference>
<keyword evidence="8" id="KW-0411">Iron-sulfur</keyword>
<dbReference type="SUPFAM" id="SSF63380">
    <property type="entry name" value="Riboflavin synthase domain-like"/>
    <property type="match status" value="1"/>
</dbReference>
<dbReference type="PROSITE" id="PS51384">
    <property type="entry name" value="FAD_FR"/>
    <property type="match status" value="1"/>
</dbReference>
<keyword evidence="11" id="KW-1185">Reference proteome</keyword>
<dbReference type="OrthoDB" id="9786134at2"/>
<keyword evidence="4" id="KW-0479">Metal-binding</keyword>
<dbReference type="PANTHER" id="PTHR47354:SF6">
    <property type="entry name" value="NADH OXIDOREDUCTASE HCR"/>
    <property type="match status" value="1"/>
</dbReference>
<feature type="domain" description="FAD-binding FR-type" evidence="9">
    <location>
        <begin position="1"/>
        <end position="102"/>
    </location>
</feature>
<dbReference type="PRINTS" id="PR00410">
    <property type="entry name" value="PHEHYDRXLASE"/>
</dbReference>
<dbReference type="Gene3D" id="2.40.30.10">
    <property type="entry name" value="Translation factors"/>
    <property type="match status" value="1"/>
</dbReference>
<protein>
    <submittedName>
        <fullName evidence="10">Ferredoxin-NADP reductase</fullName>
    </submittedName>
</protein>
<dbReference type="CDD" id="cd00322">
    <property type="entry name" value="FNR_like"/>
    <property type="match status" value="1"/>
</dbReference>
<sequence length="240" mass="26318">MGYSVRVVDRVSKTGTVAVLKLEKPRGFAFKPGQWTVLSLPEKGFSDEKGLARPLSIASAPFEDFLLFATGLSESAFKKTLQRLSAGDEVFVDDPRGNLVFPEEAEGPVVMIAGGVGITPFRSMVLHALKTGWTHPLALFYSSKTPEEAVFLQEFFEWSGRFKNFTFVPTMTRVSPGQGGWDGETGRVSVELIGKHFDSWRDAIYFVAGPPSMVDATQKMLAGMGIVQERIKLEGFGTGR</sequence>
<reference evidence="10 11" key="1">
    <citation type="submission" date="2016-10" db="EMBL/GenBank/DDBJ databases">
        <authorList>
            <person name="de Groot N.N."/>
        </authorList>
    </citation>
    <scope>NUCLEOTIDE SEQUENCE [LARGE SCALE GENOMIC DNA]</scope>
    <source>
        <strain evidence="10 11">DSM 9990</strain>
    </source>
</reference>
<dbReference type="InterPro" id="IPR017927">
    <property type="entry name" value="FAD-bd_FR_type"/>
</dbReference>
<evidence type="ECO:0000256" key="6">
    <source>
        <dbReference type="ARBA" id="ARBA00023002"/>
    </source>
</evidence>
<dbReference type="Gene3D" id="3.40.50.80">
    <property type="entry name" value="Nucleotide-binding domain of ferredoxin-NADP reductase (FNR) module"/>
    <property type="match status" value="1"/>
</dbReference>
<dbReference type="PANTHER" id="PTHR47354">
    <property type="entry name" value="NADH OXIDOREDUCTASE HCR"/>
    <property type="match status" value="1"/>
</dbReference>
<evidence type="ECO:0000256" key="3">
    <source>
        <dbReference type="ARBA" id="ARBA00022714"/>
    </source>
</evidence>
<dbReference type="InterPro" id="IPR017938">
    <property type="entry name" value="Riboflavin_synthase-like_b-brl"/>
</dbReference>
<dbReference type="AlphaFoldDB" id="A0A1I4RBV5"/>
<dbReference type="Proteomes" id="UP000199611">
    <property type="component" value="Unassembled WGS sequence"/>
</dbReference>
<proteinExistence type="predicted"/>
<dbReference type="SUPFAM" id="SSF52343">
    <property type="entry name" value="Ferredoxin reductase-like, C-terminal NADP-linked domain"/>
    <property type="match status" value="1"/>
</dbReference>
<dbReference type="EMBL" id="FOUU01000001">
    <property type="protein sequence ID" value="SFM49784.1"/>
    <property type="molecule type" value="Genomic_DNA"/>
</dbReference>
<name>A0A1I4RBV5_9BACT</name>
<keyword evidence="2" id="KW-0285">Flavoprotein</keyword>
<evidence type="ECO:0000256" key="8">
    <source>
        <dbReference type="ARBA" id="ARBA00023014"/>
    </source>
</evidence>
<dbReference type="InterPro" id="IPR050415">
    <property type="entry name" value="MRET"/>
</dbReference>
<evidence type="ECO:0000256" key="1">
    <source>
        <dbReference type="ARBA" id="ARBA00001974"/>
    </source>
</evidence>
<dbReference type="Pfam" id="PF00175">
    <property type="entry name" value="NAD_binding_1"/>
    <property type="match status" value="1"/>
</dbReference>